<evidence type="ECO:0000313" key="1">
    <source>
        <dbReference type="EMBL" id="KAJ2986293.1"/>
    </source>
</evidence>
<accession>A0ACC1P398</accession>
<dbReference type="Proteomes" id="UP001143856">
    <property type="component" value="Unassembled WGS sequence"/>
</dbReference>
<evidence type="ECO:0000313" key="2">
    <source>
        <dbReference type="Proteomes" id="UP001143856"/>
    </source>
</evidence>
<name>A0ACC1P398_9PEZI</name>
<comment type="caution">
    <text evidence="1">The sequence shown here is derived from an EMBL/GenBank/DDBJ whole genome shotgun (WGS) entry which is preliminary data.</text>
</comment>
<sequence length="1141" mass="130554">MTRSRKRKRSASANEVAVHGPLAKRTRGGGKFPGDERAQHPVLSQYYPQVQSLREYVLTQLPSSSRIRRRKISAVGIVGKTPSIPVSDVERSLGALLDTTLVGLVKPTAEQEDRRIDEWKNFSQRGNESHVSLSNGVANFVESQALVSNRLNISRRRPIVEYVVRTIFSREKSAKWPDHLLCDGFRRNGGLGLRLVRSNHHVEALQQAPWPQLLALLGESGDRIMIDLLLDCAIFVAVDAGTNNVCQISGRALSNVPPYLPESPPRATKIAKTTSELFFARHRIFYAKPALNTRGQVHFGLRHIHVLNRNPFQPLGEEKDVEFRTSMTRQNETHALKVMMYMFPRQFGLHNVFTSKIDPKETSQRLKDYTLREEEIFEKFGRIGDEGVRVKTPKRLRGCVKDLIHKLQVLHQRCSYSCLLQHYCPARFSINEHGVQSESEVVRRQARKSKGKARMGAAQFPRLTYVPLRSHNSLITELSTSAAQVSSFCQAVLKKLIPRGFWGRGLAASHNELQFLKKVDMFVSFRRFESMTLYELTQGMKIADIEWLAPPQLTTHKASATDMQKRRELLNEFLYFLVDSIVIPLIRSNFYVTESNTDKYRIFFFRHDIWRSMVEPAMAILKGKMLEEVSLADARKILDSRRLGFSHIRLLPKGAQMRPITNLRKRAPIRGKLKQLGPGINKLLTPAHTILQLEKIINPDKMGSAMFSVGDIYKRIKLFKSKMCNSPAHFYFAKVDVQSAFDTIPQAAIVGLLNSVPQQRRYRVSKYLEVGTGTAAQVNNRPYRPKTVKRWPSVAIKDDDPSTFIQRLKSERNTSKRNTVFVDLYQQQYETSELLQLIASHIQQNLIKIGKKYYRQRQGIPQGSILSSTLCNYFYADLEAHVLSFLKSNDSLLLRLIDDFLLITTDKNKAVQFVEVLHRGVPEYGVTVNPKKSLVNFDLVVNNQQVSRIGDNKCFPYCGTLIDTRTLDISRASNQDQDTAIYNSLTVEFSRAPGQTFQRKVLNAFKIQSHLMFFDTVLNSELTMLNNIHRALIETATKMWAYVRCLPAPRQPPQKIIIETIAKVVDTAYVLLVSRTRKTRYPDYKCDVKKCEVSWLAFKAFHRVLDRKQSKYTKTLTWLRAESIKLSLLKDIRHGRVQAIV</sequence>
<organism evidence="1 2">
    <name type="scientific">Xylaria curta</name>
    <dbReference type="NCBI Taxonomy" id="42375"/>
    <lineage>
        <taxon>Eukaryota</taxon>
        <taxon>Fungi</taxon>
        <taxon>Dikarya</taxon>
        <taxon>Ascomycota</taxon>
        <taxon>Pezizomycotina</taxon>
        <taxon>Sordariomycetes</taxon>
        <taxon>Xylariomycetidae</taxon>
        <taxon>Xylariales</taxon>
        <taxon>Xylariaceae</taxon>
        <taxon>Xylaria</taxon>
    </lineage>
</organism>
<keyword evidence="2" id="KW-1185">Reference proteome</keyword>
<reference evidence="1" key="1">
    <citation type="submission" date="2022-10" db="EMBL/GenBank/DDBJ databases">
        <title>Genome Sequence of Xylaria curta.</title>
        <authorList>
            <person name="Buettner E."/>
        </authorList>
    </citation>
    <scope>NUCLEOTIDE SEQUENCE</scope>
    <source>
        <strain evidence="1">Babe10</strain>
    </source>
</reference>
<gene>
    <name evidence="1" type="ORF">NUW58_g5099</name>
</gene>
<dbReference type="EMBL" id="JAPDGR010000968">
    <property type="protein sequence ID" value="KAJ2986293.1"/>
    <property type="molecule type" value="Genomic_DNA"/>
</dbReference>
<protein>
    <submittedName>
        <fullName evidence="1">Uncharacterized protein</fullName>
    </submittedName>
</protein>
<proteinExistence type="predicted"/>